<evidence type="ECO:0000313" key="4">
    <source>
        <dbReference type="Proteomes" id="UP000800041"/>
    </source>
</evidence>
<evidence type="ECO:0000256" key="2">
    <source>
        <dbReference type="SAM" id="Phobius"/>
    </source>
</evidence>
<keyword evidence="2" id="KW-0472">Membrane</keyword>
<dbReference type="EMBL" id="ML977150">
    <property type="protein sequence ID" value="KAF1988102.1"/>
    <property type="molecule type" value="Genomic_DNA"/>
</dbReference>
<feature type="transmembrane region" description="Helical" evidence="2">
    <location>
        <begin position="47"/>
        <end position="68"/>
    </location>
</feature>
<dbReference type="AlphaFoldDB" id="A0A6G1H4W7"/>
<feature type="transmembrane region" description="Helical" evidence="2">
    <location>
        <begin position="74"/>
        <end position="95"/>
    </location>
</feature>
<sequence>MATTRLRKTFRYPDDVSPDAPPEGLDEQEQESLIETLKQQDEARNAFYTKAFLCLPILASLLCIPLLFRPSITTAGLFEALGSILSMACSAYLLYFQPLPLISRKDRSQPLWTSIIGDSLETQVPLGFCLLHALLAFLKPLLFSAEKDDVLTSFFPAVVSAVTLVVRFQLRPVDVEELEGLKYEYKGA</sequence>
<feature type="region of interest" description="Disordered" evidence="1">
    <location>
        <begin position="1"/>
        <end position="28"/>
    </location>
</feature>
<dbReference type="Proteomes" id="UP000800041">
    <property type="component" value="Unassembled WGS sequence"/>
</dbReference>
<evidence type="ECO:0000313" key="3">
    <source>
        <dbReference type="EMBL" id="KAF1988102.1"/>
    </source>
</evidence>
<evidence type="ECO:0000256" key="1">
    <source>
        <dbReference type="SAM" id="MobiDB-lite"/>
    </source>
</evidence>
<proteinExistence type="predicted"/>
<gene>
    <name evidence="3" type="ORF">K402DRAFT_40800</name>
</gene>
<keyword evidence="2" id="KW-0812">Transmembrane</keyword>
<dbReference type="OrthoDB" id="3358048at2759"/>
<keyword evidence="4" id="KW-1185">Reference proteome</keyword>
<name>A0A6G1H4W7_9PEZI</name>
<reference evidence="3" key="1">
    <citation type="journal article" date="2020" name="Stud. Mycol.">
        <title>101 Dothideomycetes genomes: a test case for predicting lifestyles and emergence of pathogens.</title>
        <authorList>
            <person name="Haridas S."/>
            <person name="Albert R."/>
            <person name="Binder M."/>
            <person name="Bloem J."/>
            <person name="Labutti K."/>
            <person name="Salamov A."/>
            <person name="Andreopoulos B."/>
            <person name="Baker S."/>
            <person name="Barry K."/>
            <person name="Bills G."/>
            <person name="Bluhm B."/>
            <person name="Cannon C."/>
            <person name="Castanera R."/>
            <person name="Culley D."/>
            <person name="Daum C."/>
            <person name="Ezra D."/>
            <person name="Gonzalez J."/>
            <person name="Henrissat B."/>
            <person name="Kuo A."/>
            <person name="Liang C."/>
            <person name="Lipzen A."/>
            <person name="Lutzoni F."/>
            <person name="Magnuson J."/>
            <person name="Mondo S."/>
            <person name="Nolan M."/>
            <person name="Ohm R."/>
            <person name="Pangilinan J."/>
            <person name="Park H.-J."/>
            <person name="Ramirez L."/>
            <person name="Alfaro M."/>
            <person name="Sun H."/>
            <person name="Tritt A."/>
            <person name="Yoshinaga Y."/>
            <person name="Zwiers L.-H."/>
            <person name="Turgeon B."/>
            <person name="Goodwin S."/>
            <person name="Spatafora J."/>
            <person name="Crous P."/>
            <person name="Grigoriev I."/>
        </authorList>
    </citation>
    <scope>NUCLEOTIDE SEQUENCE</scope>
    <source>
        <strain evidence="3">CBS 113979</strain>
    </source>
</reference>
<accession>A0A6G1H4W7</accession>
<protein>
    <submittedName>
        <fullName evidence="3">Uncharacterized protein</fullName>
    </submittedName>
</protein>
<organism evidence="3 4">
    <name type="scientific">Aulographum hederae CBS 113979</name>
    <dbReference type="NCBI Taxonomy" id="1176131"/>
    <lineage>
        <taxon>Eukaryota</taxon>
        <taxon>Fungi</taxon>
        <taxon>Dikarya</taxon>
        <taxon>Ascomycota</taxon>
        <taxon>Pezizomycotina</taxon>
        <taxon>Dothideomycetes</taxon>
        <taxon>Pleosporomycetidae</taxon>
        <taxon>Aulographales</taxon>
        <taxon>Aulographaceae</taxon>
    </lineage>
</organism>
<keyword evidence="2" id="KW-1133">Transmembrane helix</keyword>
<feature type="compositionally biased region" description="Basic residues" evidence="1">
    <location>
        <begin position="1"/>
        <end position="10"/>
    </location>
</feature>